<name>A0A1G2MFA2_9BACT</name>
<accession>A0A1G2MFA2</accession>
<dbReference type="Proteomes" id="UP000176493">
    <property type="component" value="Unassembled WGS sequence"/>
</dbReference>
<dbReference type="EMBL" id="MHRJ01000024">
    <property type="protein sequence ID" value="OHA22547.1"/>
    <property type="molecule type" value="Genomic_DNA"/>
</dbReference>
<reference evidence="1 2" key="1">
    <citation type="journal article" date="2016" name="Nat. Commun.">
        <title>Thousands of microbial genomes shed light on interconnected biogeochemical processes in an aquifer system.</title>
        <authorList>
            <person name="Anantharaman K."/>
            <person name="Brown C.T."/>
            <person name="Hug L.A."/>
            <person name="Sharon I."/>
            <person name="Castelle C.J."/>
            <person name="Probst A.J."/>
            <person name="Thomas B.C."/>
            <person name="Singh A."/>
            <person name="Wilkins M.J."/>
            <person name="Karaoz U."/>
            <person name="Brodie E.L."/>
            <person name="Williams K.H."/>
            <person name="Hubbard S.S."/>
            <person name="Banfield J.F."/>
        </authorList>
    </citation>
    <scope>NUCLEOTIDE SEQUENCE [LARGE SCALE GENOMIC DNA]</scope>
</reference>
<comment type="caution">
    <text evidence="1">The sequence shown here is derived from an EMBL/GenBank/DDBJ whole genome shotgun (WGS) entry which is preliminary data.</text>
</comment>
<evidence type="ECO:0000313" key="1">
    <source>
        <dbReference type="EMBL" id="OHA22547.1"/>
    </source>
</evidence>
<sequence>MVEKYLGERALLNYIEAAVETRPFPWHINIKSESGNKKVSLMDAEGTTVVEEFSDQCHAQAYLNYANALVDSVAVECHR</sequence>
<proteinExistence type="predicted"/>
<organism evidence="1 2">
    <name type="scientific">Candidatus Taylorbacteria bacterium RIFCSPHIGHO2_02_49_25</name>
    <dbReference type="NCBI Taxonomy" id="1802305"/>
    <lineage>
        <taxon>Bacteria</taxon>
        <taxon>Candidatus Tayloriibacteriota</taxon>
    </lineage>
</organism>
<protein>
    <submittedName>
        <fullName evidence="1">Uncharacterized protein</fullName>
    </submittedName>
</protein>
<dbReference type="AlphaFoldDB" id="A0A1G2MFA2"/>
<evidence type="ECO:0000313" key="2">
    <source>
        <dbReference type="Proteomes" id="UP000176493"/>
    </source>
</evidence>
<gene>
    <name evidence="1" type="ORF">A2W52_03815</name>
</gene>